<keyword evidence="2" id="KW-1185">Reference proteome</keyword>
<comment type="caution">
    <text evidence="1">The sequence shown here is derived from an EMBL/GenBank/DDBJ whole genome shotgun (WGS) entry which is preliminary data.</text>
</comment>
<dbReference type="HOGENOM" id="CLU_2381966_0_0_5"/>
<accession>Q0FXU4</accession>
<protein>
    <submittedName>
        <fullName evidence="1">Uncharacterized protein</fullName>
    </submittedName>
</protein>
<proteinExistence type="predicted"/>
<dbReference type="EMBL" id="AATP01000012">
    <property type="protein sequence ID" value="EAU39789.1"/>
    <property type="molecule type" value="Genomic_DNA"/>
</dbReference>
<dbReference type="RefSeq" id="WP_007068928.1">
    <property type="nucleotide sequence ID" value="NZ_DS022273.1"/>
</dbReference>
<reference evidence="1 2" key="1">
    <citation type="journal article" date="2010" name="J. Bacteriol.">
        <title>Genome sequence of Fulvimarina pelagi HTCC2506T, a Mn(II)-oxidizing alphaproteobacterium possessing an aerobic anoxygenic photosynthetic gene cluster and Xanthorhodopsin.</title>
        <authorList>
            <person name="Kang I."/>
            <person name="Oh H.M."/>
            <person name="Lim S.I."/>
            <person name="Ferriera S."/>
            <person name="Giovannoni S.J."/>
            <person name="Cho J.C."/>
        </authorList>
    </citation>
    <scope>NUCLEOTIDE SEQUENCE [LARGE SCALE GENOMIC DNA]</scope>
    <source>
        <strain evidence="1 2">HTCC2506</strain>
    </source>
</reference>
<evidence type="ECO:0000313" key="1">
    <source>
        <dbReference type="EMBL" id="EAU39789.1"/>
    </source>
</evidence>
<organism evidence="1 2">
    <name type="scientific">Fulvimarina pelagi HTCC2506</name>
    <dbReference type="NCBI Taxonomy" id="314231"/>
    <lineage>
        <taxon>Bacteria</taxon>
        <taxon>Pseudomonadati</taxon>
        <taxon>Pseudomonadota</taxon>
        <taxon>Alphaproteobacteria</taxon>
        <taxon>Hyphomicrobiales</taxon>
        <taxon>Aurantimonadaceae</taxon>
        <taxon>Fulvimarina</taxon>
    </lineage>
</organism>
<name>Q0FXU4_9HYPH</name>
<gene>
    <name evidence="1" type="ORF">FP2506_00205</name>
</gene>
<evidence type="ECO:0000313" key="2">
    <source>
        <dbReference type="Proteomes" id="UP000004310"/>
    </source>
</evidence>
<dbReference type="Proteomes" id="UP000004310">
    <property type="component" value="Unassembled WGS sequence"/>
</dbReference>
<dbReference type="AlphaFoldDB" id="Q0FXU4"/>
<sequence>MVPGIPMAIVTIMAMGILTMSTATAIPMASSIARSGRLNGERFNGLKTILHEGPLFLRQTSVGIGIISVRDHEQHVDVFEAMISVSMRSLMTDH</sequence>